<evidence type="ECO:0000313" key="3">
    <source>
        <dbReference type="Proteomes" id="UP000175616"/>
    </source>
</evidence>
<name>A0A1E7YP14_9PROT</name>
<feature type="non-terminal residue" evidence="2">
    <location>
        <position position="449"/>
    </location>
</feature>
<dbReference type="EMBL" id="LZYE01000125">
    <property type="protein sequence ID" value="OFC36814.1"/>
    <property type="molecule type" value="Genomic_DNA"/>
</dbReference>
<organism evidence="2 3">
    <name type="scientific">Acidithiobacillus caldus</name>
    <dbReference type="NCBI Taxonomy" id="33059"/>
    <lineage>
        <taxon>Bacteria</taxon>
        <taxon>Pseudomonadati</taxon>
        <taxon>Pseudomonadota</taxon>
        <taxon>Acidithiobacillia</taxon>
        <taxon>Acidithiobacillales</taxon>
        <taxon>Acidithiobacillaceae</taxon>
        <taxon>Acidithiobacillus</taxon>
    </lineage>
</organism>
<accession>A0A1E7YP14</accession>
<proteinExistence type="predicted"/>
<dbReference type="PANTHER" id="PTHR35149">
    <property type="entry name" value="SLL5132 PROTEIN"/>
    <property type="match status" value="1"/>
</dbReference>
<reference evidence="2 3" key="1">
    <citation type="submission" date="2016-06" db="EMBL/GenBank/DDBJ databases">
        <title>Gene turnover analysis identifies the evolutionary adaptation of the extremophile Acidithiobacillus caldus.</title>
        <authorList>
            <person name="Zhang X."/>
        </authorList>
    </citation>
    <scope>NUCLEOTIDE SEQUENCE [LARGE SCALE GENOMIC DNA]</scope>
    <source>
        <strain evidence="2 3">DX</strain>
    </source>
</reference>
<evidence type="ECO:0000259" key="1">
    <source>
        <dbReference type="Pfam" id="PF03235"/>
    </source>
</evidence>
<dbReference type="PANTHER" id="PTHR35149:SF2">
    <property type="entry name" value="DUF262 DOMAIN-CONTAINING PROTEIN"/>
    <property type="match status" value="1"/>
</dbReference>
<protein>
    <recommendedName>
        <fullName evidence="1">GmrSD restriction endonucleases N-terminal domain-containing protein</fullName>
    </recommendedName>
</protein>
<dbReference type="InterPro" id="IPR004919">
    <property type="entry name" value="GmrSD_N"/>
</dbReference>
<feature type="domain" description="GmrSD restriction endonucleases N-terminal" evidence="1">
    <location>
        <begin position="18"/>
        <end position="210"/>
    </location>
</feature>
<dbReference type="RefSeq" id="WP_070122032.1">
    <property type="nucleotide sequence ID" value="NZ_LZYE01000125.1"/>
</dbReference>
<dbReference type="Proteomes" id="UP000175616">
    <property type="component" value="Unassembled WGS sequence"/>
</dbReference>
<gene>
    <name evidence="2" type="ORF">BAE27_05240</name>
</gene>
<comment type="caution">
    <text evidence="2">The sequence shown here is derived from an EMBL/GenBank/DDBJ whole genome shotgun (WGS) entry which is preliminary data.</text>
</comment>
<dbReference type="Pfam" id="PF03235">
    <property type="entry name" value="GmrSD_N"/>
    <property type="match status" value="1"/>
</dbReference>
<evidence type="ECO:0000313" key="2">
    <source>
        <dbReference type="EMBL" id="OFC36814.1"/>
    </source>
</evidence>
<dbReference type="AlphaFoldDB" id="A0A1E7YP14"/>
<sequence length="449" mass="51653">MTHDGAQDDALRPELLAIGKVFDGRSRYLVPIYQRNYAWQAEQIEQMLDDLWDAKGNYYFLGNLIVTRSQASSAFPVYEVIDGQQRLTTLYLLLRGLEHHGHTGCLQYESRPRAMAALDHIAQAPSDLAAGEPPAEDHAIWQGHRIIKQYLARHLKSQNEQKLYRDFVLAHTQVVRITLPAKIDVNRYFEIMNTRGQQLQQVDIVKARLMAHLGNEVERACFAWIWDACAQMDAYVQMTLSRGNTELRSQIFGKDWSFLCLKDFDDLLECHQNIHSGQTHSEPTSSRPSHGYGALEIDAAIEAYAKPTGAKEAQDENAARFQSIIDFPFFLLHVLKLIMQEGASENEGILDDKRLVKRFDEFLEVKGRDKREGARQLVFHLLRYRNLFDNYVIKREFIGATDDDGDWSLRMLKKDKDSFQYVNTYPATENNAPDTASLRLLRLQSMLRV</sequence>